<dbReference type="CDD" id="cd06223">
    <property type="entry name" value="PRTases_typeI"/>
    <property type="match status" value="1"/>
</dbReference>
<evidence type="ECO:0000313" key="2">
    <source>
        <dbReference type="EMBL" id="AZQ94304.1"/>
    </source>
</evidence>
<dbReference type="InterPro" id="IPR000836">
    <property type="entry name" value="PRTase_dom"/>
</dbReference>
<dbReference type="AlphaFoldDB" id="A0A3Q9GHE6"/>
<dbReference type="SUPFAM" id="SSF53271">
    <property type="entry name" value="PRTase-like"/>
    <property type="match status" value="1"/>
</dbReference>
<comment type="similarity">
    <text evidence="1">Belongs to the ComF/GntX family.</text>
</comment>
<accession>A0A3Q9GHE6</accession>
<dbReference type="Gene3D" id="3.40.50.2020">
    <property type="match status" value="1"/>
</dbReference>
<name>A0A3Q9GHE6_MORCA</name>
<dbReference type="InterPro" id="IPR029057">
    <property type="entry name" value="PRTase-like"/>
</dbReference>
<sequence>MEHGLINLLKNHKHKRAFNQGVLAKPVFDQPCWVHHQAAIWLFRLHRRCALCQLHHLDYQMGRMNFICADCQANIATQVSYFNIHLNIGKDFPTNKDRLTAQQTPKRQHIRAYPISYYQYPVNQLIKKFKDHENSQSLLALYALIAHLPKPDYCHAGNTVILPIPTTQERMRQRGFDPVAILAKFLAWHWQLPLWQGVARHDGKRHQRGLTRHERLVNTQTDFYLCQQIPNRQIIIFDDVITTGATVAAVANLLIRHRQDIRLIAICMAHGSADFGFDTHDR</sequence>
<organism evidence="2 3">
    <name type="scientific">Moraxella catarrhalis</name>
    <name type="common">Branhamella catarrhalis</name>
    <dbReference type="NCBI Taxonomy" id="480"/>
    <lineage>
        <taxon>Bacteria</taxon>
        <taxon>Pseudomonadati</taxon>
        <taxon>Pseudomonadota</taxon>
        <taxon>Gammaproteobacteria</taxon>
        <taxon>Moraxellales</taxon>
        <taxon>Moraxellaceae</taxon>
        <taxon>Moraxella</taxon>
    </lineage>
</organism>
<protein>
    <submittedName>
        <fullName evidence="2">Putative competence protein ComF</fullName>
    </submittedName>
</protein>
<dbReference type="PANTHER" id="PTHR47505:SF1">
    <property type="entry name" value="DNA UTILIZATION PROTEIN YHGH"/>
    <property type="match status" value="1"/>
</dbReference>
<evidence type="ECO:0000313" key="3">
    <source>
        <dbReference type="Proteomes" id="UP000280228"/>
    </source>
</evidence>
<reference evidence="2 3" key="1">
    <citation type="submission" date="2018-12" db="EMBL/GenBank/DDBJ databases">
        <title>Persistence of Moraxella catarrhalis in Chronic Obstructive Pulmonary Disease and Regulation of the Hag/MID Adhesin.</title>
        <authorList>
            <person name="Murphy T."/>
            <person name="Zhao X."/>
            <person name="Vyas G."/>
            <person name="Aluvathingal J."/>
            <person name="Nadendla S."/>
            <person name="Tallon L."/>
            <person name="Tettelin H."/>
        </authorList>
    </citation>
    <scope>NUCLEOTIDE SEQUENCE [LARGE SCALE GENOMIC DNA]</scope>
    <source>
        <strain evidence="2 3">46P58B1</strain>
    </source>
</reference>
<dbReference type="EMBL" id="CP034662">
    <property type="protein sequence ID" value="AZQ94304.1"/>
    <property type="molecule type" value="Genomic_DNA"/>
</dbReference>
<gene>
    <name evidence="2" type="ORF">EJK53_1515</name>
</gene>
<dbReference type="InterPro" id="IPR051910">
    <property type="entry name" value="ComF/GntX_DNA_util-trans"/>
</dbReference>
<proteinExistence type="inferred from homology"/>
<evidence type="ECO:0000256" key="1">
    <source>
        <dbReference type="ARBA" id="ARBA00008007"/>
    </source>
</evidence>
<dbReference type="Proteomes" id="UP000280228">
    <property type="component" value="Chromosome"/>
</dbReference>
<dbReference type="PANTHER" id="PTHR47505">
    <property type="entry name" value="DNA UTILIZATION PROTEIN YHGH"/>
    <property type="match status" value="1"/>
</dbReference>